<dbReference type="EMBL" id="SOFE01000020">
    <property type="protein sequence ID" value="TFB84199.1"/>
    <property type="molecule type" value="Genomic_DNA"/>
</dbReference>
<proteinExistence type="predicted"/>
<protein>
    <submittedName>
        <fullName evidence="2">Uncharacterized protein</fullName>
    </submittedName>
</protein>
<dbReference type="Proteomes" id="UP000199681">
    <property type="component" value="Unassembled WGS sequence"/>
</dbReference>
<sequence length="108" mass="12346">MAEIQIALSTIYQRQFRKLKSDDLRKQALEAQRDILHLLQLQAAGKGSESESRSIATRRRIKVIQRFKSISPKRFEATFAPDGRLAWSFDGTTLAFLLIGTHKVLDMD</sequence>
<evidence type="ECO:0000313" key="2">
    <source>
        <dbReference type="EMBL" id="TFB84199.1"/>
    </source>
</evidence>
<reference evidence="1 3" key="1">
    <citation type="submission" date="2016-10" db="EMBL/GenBank/DDBJ databases">
        <authorList>
            <person name="Varghese N."/>
            <person name="Submissions S."/>
        </authorList>
    </citation>
    <scope>NUCLEOTIDE SEQUENCE [LARGE SCALE GENOMIC DNA]</scope>
    <source>
        <strain evidence="1 3">GMCC 1.11211</strain>
    </source>
</reference>
<name>A0A1I3EMA1_9MICO</name>
<dbReference type="Proteomes" id="UP000297963">
    <property type="component" value="Unassembled WGS sequence"/>
</dbReference>
<evidence type="ECO:0000313" key="4">
    <source>
        <dbReference type="Proteomes" id="UP000297963"/>
    </source>
</evidence>
<comment type="caution">
    <text evidence="2">The sequence shown here is derived from an EMBL/GenBank/DDBJ whole genome shotgun (WGS) entry which is preliminary data.</text>
</comment>
<dbReference type="STRING" id="995038.SAMN05216274_1293"/>
<dbReference type="AlphaFoldDB" id="A0A1I3EMA1"/>
<gene>
    <name evidence="2" type="ORF">E3O11_10095</name>
    <name evidence="1" type="ORF">SAMN05216274_1293</name>
</gene>
<accession>A0A1I3EMA1</accession>
<keyword evidence="3" id="KW-1185">Reference proteome</keyword>
<evidence type="ECO:0000313" key="1">
    <source>
        <dbReference type="EMBL" id="SFI00089.1"/>
    </source>
</evidence>
<dbReference type="RefSeq" id="WP_092453178.1">
    <property type="nucleotide sequence ID" value="NZ_BKAC01000045.1"/>
</dbReference>
<reference evidence="2 4" key="2">
    <citation type="submission" date="2019-03" db="EMBL/GenBank/DDBJ databases">
        <title>Genomics of glacier-inhabiting Cryobacterium strains.</title>
        <authorList>
            <person name="Liu Q."/>
            <person name="Xin Y.-H."/>
        </authorList>
    </citation>
    <scope>NUCLEOTIDE SEQUENCE [LARGE SCALE GENOMIC DNA]</scope>
    <source>
        <strain evidence="2 4">Hh34</strain>
    </source>
</reference>
<organism evidence="2 4">
    <name type="scientific">Cryobacterium levicorallinum</name>
    <dbReference type="NCBI Taxonomy" id="995038"/>
    <lineage>
        <taxon>Bacteria</taxon>
        <taxon>Bacillati</taxon>
        <taxon>Actinomycetota</taxon>
        <taxon>Actinomycetes</taxon>
        <taxon>Micrococcales</taxon>
        <taxon>Microbacteriaceae</taxon>
        <taxon>Cryobacterium</taxon>
    </lineage>
</organism>
<dbReference type="EMBL" id="FOPW01000029">
    <property type="protein sequence ID" value="SFI00089.1"/>
    <property type="molecule type" value="Genomic_DNA"/>
</dbReference>
<evidence type="ECO:0000313" key="3">
    <source>
        <dbReference type="Proteomes" id="UP000199681"/>
    </source>
</evidence>